<evidence type="ECO:0000313" key="2">
    <source>
        <dbReference type="EMBL" id="EYC41756.1"/>
    </source>
</evidence>
<keyword evidence="1" id="KW-0812">Transmembrane</keyword>
<feature type="transmembrane region" description="Helical" evidence="1">
    <location>
        <begin position="12"/>
        <end position="36"/>
    </location>
</feature>
<gene>
    <name evidence="2" type="primary">Acey_s0558.g3432</name>
    <name evidence="2" type="ORF">Y032_0558g3432</name>
</gene>
<keyword evidence="3" id="KW-1185">Reference proteome</keyword>
<proteinExistence type="predicted"/>
<dbReference type="Proteomes" id="UP000024635">
    <property type="component" value="Unassembled WGS sequence"/>
</dbReference>
<keyword evidence="1" id="KW-1133">Transmembrane helix</keyword>
<name>A0A016WQ81_9BILA</name>
<organism evidence="2 3">
    <name type="scientific">Ancylostoma ceylanicum</name>
    <dbReference type="NCBI Taxonomy" id="53326"/>
    <lineage>
        <taxon>Eukaryota</taxon>
        <taxon>Metazoa</taxon>
        <taxon>Ecdysozoa</taxon>
        <taxon>Nematoda</taxon>
        <taxon>Chromadorea</taxon>
        <taxon>Rhabditida</taxon>
        <taxon>Rhabditina</taxon>
        <taxon>Rhabditomorpha</taxon>
        <taxon>Strongyloidea</taxon>
        <taxon>Ancylostomatidae</taxon>
        <taxon>Ancylostomatinae</taxon>
        <taxon>Ancylostoma</taxon>
    </lineage>
</organism>
<evidence type="ECO:0000313" key="3">
    <source>
        <dbReference type="Proteomes" id="UP000024635"/>
    </source>
</evidence>
<feature type="transmembrane region" description="Helical" evidence="1">
    <location>
        <begin position="48"/>
        <end position="65"/>
    </location>
</feature>
<dbReference type="PROSITE" id="PS51257">
    <property type="entry name" value="PROKAR_LIPOPROTEIN"/>
    <property type="match status" value="1"/>
</dbReference>
<sequence>MKVYSETSLSRAPLDLLLSTFTSSHAFIAGCVIVPICITPTPGESHAFTFAGVITLLFLIIDIKYDEQLLRKPRFATTATIPSGTPSRSRRVFFEAAEGPPQSAPILSD</sequence>
<accession>A0A016WQ81</accession>
<evidence type="ECO:0000256" key="1">
    <source>
        <dbReference type="SAM" id="Phobius"/>
    </source>
</evidence>
<dbReference type="AlphaFoldDB" id="A0A016WQ81"/>
<keyword evidence="1" id="KW-0472">Membrane</keyword>
<protein>
    <submittedName>
        <fullName evidence="2">Uncharacterized protein</fullName>
    </submittedName>
</protein>
<reference evidence="3" key="1">
    <citation type="journal article" date="2015" name="Nat. Genet.">
        <title>The genome and transcriptome of the zoonotic hookworm Ancylostoma ceylanicum identify infection-specific gene families.</title>
        <authorList>
            <person name="Schwarz E.M."/>
            <person name="Hu Y."/>
            <person name="Antoshechkin I."/>
            <person name="Miller M.M."/>
            <person name="Sternberg P.W."/>
            <person name="Aroian R.V."/>
        </authorList>
    </citation>
    <scope>NUCLEOTIDE SEQUENCE</scope>
    <source>
        <strain evidence="3">HY135</strain>
    </source>
</reference>
<dbReference type="EMBL" id="JARK01000158">
    <property type="protein sequence ID" value="EYC41756.1"/>
    <property type="molecule type" value="Genomic_DNA"/>
</dbReference>
<comment type="caution">
    <text evidence="2">The sequence shown here is derived from an EMBL/GenBank/DDBJ whole genome shotgun (WGS) entry which is preliminary data.</text>
</comment>